<dbReference type="Pfam" id="PF06651">
    <property type="entry name" value="DUF1163"/>
    <property type="match status" value="1"/>
</dbReference>
<reference evidence="1" key="1">
    <citation type="journal article" date="2014" name="Nat. Commun.">
        <title>The emerging biofuel crop Camelina sativa retains a highly undifferentiated hexaploid genome structure.</title>
        <authorList>
            <person name="Kagale S."/>
            <person name="Koh C."/>
            <person name="Nixon J."/>
            <person name="Bollina V."/>
            <person name="Clarke W.E."/>
            <person name="Tuteja R."/>
            <person name="Spillane C."/>
            <person name="Robinson S.J."/>
            <person name="Links M.G."/>
            <person name="Clarke C."/>
            <person name="Higgins E.E."/>
            <person name="Huebert T."/>
            <person name="Sharpe A.G."/>
            <person name="Parkin I.A."/>
        </authorList>
    </citation>
    <scope>NUCLEOTIDE SEQUENCE [LARGE SCALE GENOMIC DNA]</scope>
    <source>
        <strain evidence="1">cv. DH55</strain>
    </source>
</reference>
<reference evidence="2" key="2">
    <citation type="submission" date="2025-08" db="UniProtKB">
        <authorList>
            <consortium name="RefSeq"/>
        </authorList>
    </citation>
    <scope>IDENTIFICATION</scope>
    <source>
        <tissue evidence="2">Leaf</tissue>
    </source>
</reference>
<dbReference type="PANTHER" id="PTHR31125:SF8">
    <property type="entry name" value="F20P5.22 PROTEIN"/>
    <property type="match status" value="1"/>
</dbReference>
<dbReference type="PANTHER" id="PTHR31125">
    <property type="entry name" value="F20P5.22 PROTEIN-RELATED"/>
    <property type="match status" value="1"/>
</dbReference>
<dbReference type="GeneID" id="104712041"/>
<sequence>MMDARICCCVFSFLCIAPNFIIFLVFLTPMKDPVPKVELASMDFTVLSITQTRLSAKWELSIRIPEDLPGEYICLQGDFQASFLYKNVTLVTSSPQKYYGLNYRLPQILKVSAVVSGEDMGGSIGKYLMEDVKEKKQVQFGLLFSLTDCRKKTSGVMSYKCHEATLMFEPGSEIKASVFGKHPSCINF</sequence>
<name>A0ABM0TJ29_CAMSA</name>
<dbReference type="InterPro" id="IPR009544">
    <property type="entry name" value="DUF1163"/>
</dbReference>
<protein>
    <submittedName>
        <fullName evidence="2">Uncharacterized protein LOC104712041</fullName>
    </submittedName>
</protein>
<proteinExistence type="predicted"/>
<evidence type="ECO:0000313" key="1">
    <source>
        <dbReference type="Proteomes" id="UP000694864"/>
    </source>
</evidence>
<evidence type="ECO:0000313" key="2">
    <source>
        <dbReference type="RefSeq" id="XP_010427139.1"/>
    </source>
</evidence>
<accession>A0ABM0TJ29</accession>
<dbReference type="RefSeq" id="XP_010427139.1">
    <property type="nucleotide sequence ID" value="XM_010428837.1"/>
</dbReference>
<organism evidence="1 2">
    <name type="scientific">Camelina sativa</name>
    <name type="common">False flax</name>
    <name type="synonym">Myagrum sativum</name>
    <dbReference type="NCBI Taxonomy" id="90675"/>
    <lineage>
        <taxon>Eukaryota</taxon>
        <taxon>Viridiplantae</taxon>
        <taxon>Streptophyta</taxon>
        <taxon>Embryophyta</taxon>
        <taxon>Tracheophyta</taxon>
        <taxon>Spermatophyta</taxon>
        <taxon>Magnoliopsida</taxon>
        <taxon>eudicotyledons</taxon>
        <taxon>Gunneridae</taxon>
        <taxon>Pentapetalae</taxon>
        <taxon>rosids</taxon>
        <taxon>malvids</taxon>
        <taxon>Brassicales</taxon>
        <taxon>Brassicaceae</taxon>
        <taxon>Camelineae</taxon>
        <taxon>Camelina</taxon>
    </lineage>
</organism>
<gene>
    <name evidence="2" type="primary">LOC104712041</name>
</gene>
<keyword evidence="1" id="KW-1185">Reference proteome</keyword>
<dbReference type="Proteomes" id="UP000694864">
    <property type="component" value="Chromosome 9"/>
</dbReference>